<feature type="compositionally biased region" description="Basic and acidic residues" evidence="3">
    <location>
        <begin position="219"/>
        <end position="228"/>
    </location>
</feature>
<evidence type="ECO:0000256" key="2">
    <source>
        <dbReference type="PROSITE-ProRule" id="PRU00176"/>
    </source>
</evidence>
<dbReference type="SMART" id="SM00360">
    <property type="entry name" value="RRM"/>
    <property type="match status" value="1"/>
</dbReference>
<evidence type="ECO:0000313" key="5">
    <source>
        <dbReference type="EMBL" id="KAG5639677.1"/>
    </source>
</evidence>
<dbReference type="EMBL" id="JABCKI010005715">
    <property type="protein sequence ID" value="KAG5639677.1"/>
    <property type="molecule type" value="Genomic_DNA"/>
</dbReference>
<dbReference type="PROSITE" id="PS50102">
    <property type="entry name" value="RRM"/>
    <property type="match status" value="1"/>
</dbReference>
<evidence type="ECO:0000256" key="1">
    <source>
        <dbReference type="ARBA" id="ARBA00022884"/>
    </source>
</evidence>
<dbReference type="AlphaFoldDB" id="A0A9P7FW11"/>
<evidence type="ECO:0000256" key="3">
    <source>
        <dbReference type="SAM" id="MobiDB-lite"/>
    </source>
</evidence>
<gene>
    <name evidence="5" type="ORF">H0H81_005860</name>
</gene>
<dbReference type="Proteomes" id="UP000717328">
    <property type="component" value="Unassembled WGS sequence"/>
</dbReference>
<keyword evidence="6" id="KW-1185">Reference proteome</keyword>
<feature type="compositionally biased region" description="Polar residues" evidence="3">
    <location>
        <begin position="312"/>
        <end position="321"/>
    </location>
</feature>
<dbReference type="Gene3D" id="3.30.70.330">
    <property type="match status" value="2"/>
</dbReference>
<feature type="compositionally biased region" description="Polar residues" evidence="3">
    <location>
        <begin position="380"/>
        <end position="389"/>
    </location>
</feature>
<comment type="caution">
    <text evidence="5">The sequence shown here is derived from an EMBL/GenBank/DDBJ whole genome shotgun (WGS) entry which is preliminary data.</text>
</comment>
<reference evidence="5" key="1">
    <citation type="submission" date="2021-02" db="EMBL/GenBank/DDBJ databases">
        <authorList>
            <person name="Nieuwenhuis M."/>
            <person name="Van De Peppel L.J.J."/>
        </authorList>
    </citation>
    <scope>NUCLEOTIDE SEQUENCE</scope>
    <source>
        <strain evidence="5">D49</strain>
    </source>
</reference>
<name>A0A9P7FW11_9AGAR</name>
<dbReference type="PANTHER" id="PTHR10501">
    <property type="entry name" value="U1 SMALL NUCLEAR RIBONUCLEOPROTEIN A/U2 SMALL NUCLEAR RIBONUCLEOPROTEIN B"/>
    <property type="match status" value="1"/>
</dbReference>
<feature type="compositionally biased region" description="Polar residues" evidence="3">
    <location>
        <begin position="711"/>
        <end position="726"/>
    </location>
</feature>
<dbReference type="InterPro" id="IPR012677">
    <property type="entry name" value="Nucleotide-bd_a/b_plait_sf"/>
</dbReference>
<proteinExistence type="predicted"/>
<feature type="region of interest" description="Disordered" evidence="3">
    <location>
        <begin position="341"/>
        <end position="393"/>
    </location>
</feature>
<sequence>MFTFSPDFEAATLKIPNKEYTAYGGVGGSGTAGMRNGYSAYGGPNDPYNLVTVNQGGVVVDGGRDGTMASWPANVPADDINGLPFLGSAISGGNPGGMNIPPRKQIIGFAKFKTREAALQARDGLQGRRVDIDKGAVLKAEMAKKNLHTKRGVGPVPGGAASGGASGAAGLHALTNGTVLGAEPYNLGGNEAIGARDRELGTLGAMGLSNGRLNQWRDQTQHQHEHIHSAGPGSMVPSDRDEEDRRGMISAMGLGSFGPTTRGPRERAEDDERERRRKDKDMMRLRAGNSTAYDAFHSVPAGPAPMSHSSRHLQNQAVLSSTEVEPTVAGPMMVNGFVGRSSQQQHEDLPGPWDNIRSRGVNRPRSSSQHSTSPPPQQSLYDQNPQSFSPPEHHHFLEQAHHDPQYVAPRNNAPSESSSSSVVGGSQSIVGGVSEGHVTDAELSRALGGLDVNTDGGKISPQLPSPASGASSRNGVDQNPPINTLYVGNLPTSPPASGFPQDYLEESLRELFSSRAGFRRLCFRHKNNGPMCFVEFEDVSYATKALNDLYGNPLKGLVKGGIRLSYSKNPLGVRTPTSAGNNTSSLQQQQMQSNNTNGVPNGPSYPPTVTQDFKPRNEEQLRTAPTILRRDMAPSQPSGQSFGPELLASSPPPPRFFSSSPSAFVSSNPPIGSSNSFIPRYGFGMVSNPGQAPTFSPFSSTPPPHPHSTIPDHQTNSEGHLSSSHSQHFHNFAPASNLEAARAG</sequence>
<feature type="region of interest" description="Disordered" evidence="3">
    <location>
        <begin position="572"/>
        <end position="654"/>
    </location>
</feature>
<feature type="compositionally biased region" description="Low complexity" evidence="3">
    <location>
        <begin position="581"/>
        <end position="597"/>
    </location>
</feature>
<feature type="region of interest" description="Disordered" evidence="3">
    <location>
        <begin position="406"/>
        <end position="431"/>
    </location>
</feature>
<keyword evidence="1 2" id="KW-0694">RNA-binding</keyword>
<feature type="region of interest" description="Disordered" evidence="3">
    <location>
        <begin position="452"/>
        <end position="499"/>
    </location>
</feature>
<dbReference type="GO" id="GO:0003723">
    <property type="term" value="F:RNA binding"/>
    <property type="evidence" value="ECO:0007669"/>
    <property type="project" value="UniProtKB-UniRule"/>
</dbReference>
<feature type="compositionally biased region" description="Basic and acidic residues" evidence="3">
    <location>
        <begin position="263"/>
        <end position="284"/>
    </location>
</feature>
<organism evidence="5 6">
    <name type="scientific">Sphagnurus paluster</name>
    <dbReference type="NCBI Taxonomy" id="117069"/>
    <lineage>
        <taxon>Eukaryota</taxon>
        <taxon>Fungi</taxon>
        <taxon>Dikarya</taxon>
        <taxon>Basidiomycota</taxon>
        <taxon>Agaricomycotina</taxon>
        <taxon>Agaricomycetes</taxon>
        <taxon>Agaricomycetidae</taxon>
        <taxon>Agaricales</taxon>
        <taxon>Tricholomatineae</taxon>
        <taxon>Lyophyllaceae</taxon>
        <taxon>Sphagnurus</taxon>
    </lineage>
</organism>
<evidence type="ECO:0000313" key="6">
    <source>
        <dbReference type="Proteomes" id="UP000717328"/>
    </source>
</evidence>
<reference evidence="5" key="2">
    <citation type="submission" date="2021-10" db="EMBL/GenBank/DDBJ databases">
        <title>Phylogenomics reveals ancestral predisposition of the termite-cultivated fungus Termitomyces towards a domesticated lifestyle.</title>
        <authorList>
            <person name="Auxier B."/>
            <person name="Grum-Grzhimaylo A."/>
            <person name="Cardenas M.E."/>
            <person name="Lodge J.D."/>
            <person name="Laessoe T."/>
            <person name="Pedersen O."/>
            <person name="Smith M.E."/>
            <person name="Kuyper T.W."/>
            <person name="Franco-Molano E.A."/>
            <person name="Baroni T.J."/>
            <person name="Aanen D.K."/>
        </authorList>
    </citation>
    <scope>NUCLEOTIDE SEQUENCE</scope>
    <source>
        <strain evidence="5">D49</strain>
    </source>
</reference>
<dbReference type="InterPro" id="IPR035979">
    <property type="entry name" value="RBD_domain_sf"/>
</dbReference>
<feature type="compositionally biased region" description="Low complexity" evidence="3">
    <location>
        <begin position="415"/>
        <end position="431"/>
    </location>
</feature>
<feature type="region of interest" description="Disordered" evidence="3">
    <location>
        <begin position="218"/>
        <end position="321"/>
    </location>
</feature>
<evidence type="ECO:0000259" key="4">
    <source>
        <dbReference type="PROSITE" id="PS50102"/>
    </source>
</evidence>
<feature type="compositionally biased region" description="Polar residues" evidence="3">
    <location>
        <begin position="468"/>
        <end position="482"/>
    </location>
</feature>
<dbReference type="FunFam" id="3.30.70.330:FF:000428">
    <property type="entry name" value="Related to WHI3-involved in regulation of cell size"/>
    <property type="match status" value="1"/>
</dbReference>
<dbReference type="InterPro" id="IPR000504">
    <property type="entry name" value="RRM_dom"/>
</dbReference>
<feature type="domain" description="RRM" evidence="4">
    <location>
        <begin position="483"/>
        <end position="569"/>
    </location>
</feature>
<dbReference type="Pfam" id="PF00076">
    <property type="entry name" value="RRM_1"/>
    <property type="match status" value="1"/>
</dbReference>
<dbReference type="OrthoDB" id="431169at2759"/>
<feature type="region of interest" description="Disordered" evidence="3">
    <location>
        <begin position="692"/>
        <end position="744"/>
    </location>
</feature>
<accession>A0A9P7FW11</accession>
<dbReference type="SUPFAM" id="SSF54928">
    <property type="entry name" value="RNA-binding domain, RBD"/>
    <property type="match status" value="1"/>
</dbReference>
<protein>
    <recommendedName>
        <fullName evidence="4">RRM domain-containing protein</fullName>
    </recommendedName>
</protein>